<keyword evidence="5" id="KW-1185">Reference proteome</keyword>
<dbReference type="Pfam" id="PF02021">
    <property type="entry name" value="UPF0102"/>
    <property type="match status" value="1"/>
</dbReference>
<dbReference type="HAMAP" id="MF_00048">
    <property type="entry name" value="UPF0102"/>
    <property type="match status" value="1"/>
</dbReference>
<keyword evidence="4" id="KW-0255">Endonuclease</keyword>
<dbReference type="PANTHER" id="PTHR34039:SF1">
    <property type="entry name" value="UPF0102 PROTEIN YRAN"/>
    <property type="match status" value="1"/>
</dbReference>
<gene>
    <name evidence="4" type="ORF">D5R93_04785</name>
</gene>
<dbReference type="InterPro" id="IPR011335">
    <property type="entry name" value="Restrct_endonuc-II-like"/>
</dbReference>
<evidence type="ECO:0000256" key="3">
    <source>
        <dbReference type="SAM" id="MobiDB-lite"/>
    </source>
</evidence>
<dbReference type="Gene3D" id="3.40.1350.10">
    <property type="match status" value="1"/>
</dbReference>
<dbReference type="GO" id="GO:0004519">
    <property type="term" value="F:endonuclease activity"/>
    <property type="evidence" value="ECO:0007669"/>
    <property type="project" value="UniProtKB-KW"/>
</dbReference>
<evidence type="ECO:0000313" key="4">
    <source>
        <dbReference type="EMBL" id="AYD90803.1"/>
    </source>
</evidence>
<comment type="similarity">
    <text evidence="1 2">Belongs to the UPF0102 family.</text>
</comment>
<dbReference type="RefSeq" id="WP_120205815.1">
    <property type="nucleotide sequence ID" value="NZ_CP032514.1"/>
</dbReference>
<dbReference type="PANTHER" id="PTHR34039">
    <property type="entry name" value="UPF0102 PROTEIN YRAN"/>
    <property type="match status" value="1"/>
</dbReference>
<keyword evidence="4" id="KW-0540">Nuclease</keyword>
<dbReference type="SUPFAM" id="SSF52980">
    <property type="entry name" value="Restriction endonuclease-like"/>
    <property type="match status" value="1"/>
</dbReference>
<protein>
    <recommendedName>
        <fullName evidence="2">UPF0102 protein D5R93_04785</fullName>
    </recommendedName>
</protein>
<sequence length="146" mass="15908">MGRSADHSAEVGRRGEDLVARYLEDAGWQVLERNWRPKTSRRGELDVIALDPGTGSGREQAAQGGSDTARQRPVLVVIEVKTRTSLGRGCPAEAVGARKIARIRSLAALWAATHRVVHGGTRIDVVSVLLRSRRPALLRHHRGVAL</sequence>
<dbReference type="CDD" id="cd20736">
    <property type="entry name" value="PoNe_Nuclease"/>
    <property type="match status" value="1"/>
</dbReference>
<organism evidence="4 5">
    <name type="scientific">Actinomyces lilanjuaniae</name>
    <dbReference type="NCBI Taxonomy" id="2321394"/>
    <lineage>
        <taxon>Bacteria</taxon>
        <taxon>Bacillati</taxon>
        <taxon>Actinomycetota</taxon>
        <taxon>Actinomycetes</taxon>
        <taxon>Actinomycetales</taxon>
        <taxon>Actinomycetaceae</taxon>
        <taxon>Actinomyces</taxon>
    </lineage>
</organism>
<dbReference type="Proteomes" id="UP000273001">
    <property type="component" value="Chromosome"/>
</dbReference>
<dbReference type="EMBL" id="CP032514">
    <property type="protein sequence ID" value="AYD90803.1"/>
    <property type="molecule type" value="Genomic_DNA"/>
</dbReference>
<evidence type="ECO:0000256" key="1">
    <source>
        <dbReference type="ARBA" id="ARBA00006738"/>
    </source>
</evidence>
<evidence type="ECO:0000256" key="2">
    <source>
        <dbReference type="HAMAP-Rule" id="MF_00048"/>
    </source>
</evidence>
<evidence type="ECO:0000313" key="5">
    <source>
        <dbReference type="Proteomes" id="UP000273001"/>
    </source>
</evidence>
<reference evidence="4 5" key="1">
    <citation type="submission" date="2018-09" db="EMBL/GenBank/DDBJ databases">
        <authorList>
            <person name="Li J."/>
        </authorList>
    </citation>
    <scope>NUCLEOTIDE SEQUENCE [LARGE SCALE GENOMIC DNA]</scope>
    <source>
        <strain evidence="4 5">2129</strain>
    </source>
</reference>
<name>A0ABM6Z623_9ACTO</name>
<feature type="region of interest" description="Disordered" evidence="3">
    <location>
        <begin position="48"/>
        <end position="68"/>
    </location>
</feature>
<accession>A0ABM6Z623</accession>
<proteinExistence type="inferred from homology"/>
<dbReference type="InterPro" id="IPR011856">
    <property type="entry name" value="tRNA_endonuc-like_dom_sf"/>
</dbReference>
<keyword evidence="4" id="KW-0378">Hydrolase</keyword>
<dbReference type="InterPro" id="IPR003509">
    <property type="entry name" value="UPF0102_YraN-like"/>
</dbReference>